<dbReference type="PANTHER" id="PTHR47894:SF1">
    <property type="entry name" value="HTH-TYPE TRANSCRIPTIONAL REGULATOR VQSM"/>
    <property type="match status" value="1"/>
</dbReference>
<accession>A0ABW4M7Q0</accession>
<dbReference type="InterPro" id="IPR032687">
    <property type="entry name" value="AraC-type_N"/>
</dbReference>
<comment type="caution">
    <text evidence="5">The sequence shown here is derived from an EMBL/GenBank/DDBJ whole genome shotgun (WGS) entry which is preliminary data.</text>
</comment>
<evidence type="ECO:0000259" key="4">
    <source>
        <dbReference type="PROSITE" id="PS01124"/>
    </source>
</evidence>
<evidence type="ECO:0000256" key="3">
    <source>
        <dbReference type="ARBA" id="ARBA00023163"/>
    </source>
</evidence>
<evidence type="ECO:0000313" key="5">
    <source>
        <dbReference type="EMBL" id="MFD1747485.1"/>
    </source>
</evidence>
<dbReference type="InterPro" id="IPR009057">
    <property type="entry name" value="Homeodomain-like_sf"/>
</dbReference>
<dbReference type="Pfam" id="PF12833">
    <property type="entry name" value="HTH_18"/>
    <property type="match status" value="1"/>
</dbReference>
<keyword evidence="6" id="KW-1185">Reference proteome</keyword>
<dbReference type="Proteomes" id="UP001597322">
    <property type="component" value="Unassembled WGS sequence"/>
</dbReference>
<dbReference type="PRINTS" id="PR00032">
    <property type="entry name" value="HTHARAC"/>
</dbReference>
<protein>
    <submittedName>
        <fullName evidence="5">AraC family transcriptional regulator ligand-binding domain-containing protein</fullName>
    </submittedName>
</protein>
<dbReference type="Pfam" id="PF12625">
    <property type="entry name" value="Arabinose_bd"/>
    <property type="match status" value="1"/>
</dbReference>
<evidence type="ECO:0000313" key="6">
    <source>
        <dbReference type="Proteomes" id="UP001597322"/>
    </source>
</evidence>
<dbReference type="EMBL" id="JBHUEQ010000039">
    <property type="protein sequence ID" value="MFD1747485.1"/>
    <property type="molecule type" value="Genomic_DNA"/>
</dbReference>
<dbReference type="InterPro" id="IPR018060">
    <property type="entry name" value="HTH_AraC"/>
</dbReference>
<dbReference type="InterPro" id="IPR018062">
    <property type="entry name" value="HTH_AraC-typ_CS"/>
</dbReference>
<name>A0ABW4M7Q0_9HYPH</name>
<evidence type="ECO:0000256" key="2">
    <source>
        <dbReference type="ARBA" id="ARBA00023125"/>
    </source>
</evidence>
<sequence length="323" mass="36570">MERRMISPGFVDDALECLRRRGIDPANILEECGIPDALAQPVSNVAYGNLWWRIAAEVQDEFFNLAARPMRPGSFSLLCHCLLTCKNLDEAIQRALIFLGVVLDEPGGTLHRTGSEAQIQLVSSEPRSAFAFRTYWLILMGVSSWLVGRRLPLRRLEFACAAPERRDDYRQFFGAPVSFDCEQTRLVLDVTLLDLPVVRDEQALKHFLRDAPANILIRYRHDQGLTGKIRQILAQAPPADWPKFESIAEELKLAPATLRRRLKAEGQSYGAIKDEIRIVIAERLLREETLNVADIANQLGYSEPSAFYRAYRKMTGATPRSMN</sequence>
<organism evidence="5 6">
    <name type="scientific">Rhizobium helianthi</name>
    <dbReference type="NCBI Taxonomy" id="1132695"/>
    <lineage>
        <taxon>Bacteria</taxon>
        <taxon>Pseudomonadati</taxon>
        <taxon>Pseudomonadota</taxon>
        <taxon>Alphaproteobacteria</taxon>
        <taxon>Hyphomicrobiales</taxon>
        <taxon>Rhizobiaceae</taxon>
        <taxon>Rhizobium/Agrobacterium group</taxon>
        <taxon>Rhizobium</taxon>
    </lineage>
</organism>
<gene>
    <name evidence="5" type="ORF">ACFSE1_18605</name>
</gene>
<dbReference type="SUPFAM" id="SSF46689">
    <property type="entry name" value="Homeodomain-like"/>
    <property type="match status" value="1"/>
</dbReference>
<dbReference type="InterPro" id="IPR020449">
    <property type="entry name" value="Tscrpt_reg_AraC-type_HTH"/>
</dbReference>
<dbReference type="PROSITE" id="PS00041">
    <property type="entry name" value="HTH_ARAC_FAMILY_1"/>
    <property type="match status" value="1"/>
</dbReference>
<keyword evidence="2" id="KW-0238">DNA-binding</keyword>
<dbReference type="Gene3D" id="1.10.10.60">
    <property type="entry name" value="Homeodomain-like"/>
    <property type="match status" value="1"/>
</dbReference>
<dbReference type="SMART" id="SM00342">
    <property type="entry name" value="HTH_ARAC"/>
    <property type="match status" value="1"/>
</dbReference>
<keyword evidence="1" id="KW-0805">Transcription regulation</keyword>
<dbReference type="PROSITE" id="PS01124">
    <property type="entry name" value="HTH_ARAC_FAMILY_2"/>
    <property type="match status" value="1"/>
</dbReference>
<feature type="domain" description="HTH araC/xylS-type" evidence="4">
    <location>
        <begin position="227"/>
        <end position="323"/>
    </location>
</feature>
<dbReference type="PANTHER" id="PTHR47894">
    <property type="entry name" value="HTH-TYPE TRANSCRIPTIONAL REGULATOR GADX"/>
    <property type="match status" value="1"/>
</dbReference>
<keyword evidence="3" id="KW-0804">Transcription</keyword>
<proteinExistence type="predicted"/>
<evidence type="ECO:0000256" key="1">
    <source>
        <dbReference type="ARBA" id="ARBA00023015"/>
    </source>
</evidence>
<dbReference type="RefSeq" id="WP_377404852.1">
    <property type="nucleotide sequence ID" value="NZ_JBHUEQ010000039.1"/>
</dbReference>
<reference evidence="6" key="1">
    <citation type="journal article" date="2019" name="Int. J. Syst. Evol. Microbiol.">
        <title>The Global Catalogue of Microorganisms (GCM) 10K type strain sequencing project: providing services to taxonomists for standard genome sequencing and annotation.</title>
        <authorList>
            <consortium name="The Broad Institute Genomics Platform"/>
            <consortium name="The Broad Institute Genome Sequencing Center for Infectious Disease"/>
            <person name="Wu L."/>
            <person name="Ma J."/>
        </authorList>
    </citation>
    <scope>NUCLEOTIDE SEQUENCE [LARGE SCALE GENOMIC DNA]</scope>
    <source>
        <strain evidence="6">CG52</strain>
    </source>
</reference>